<name>A0ABP9DYT8_9PSEU</name>
<proteinExistence type="predicted"/>
<evidence type="ECO:0000256" key="1">
    <source>
        <dbReference type="SAM" id="MobiDB-lite"/>
    </source>
</evidence>
<keyword evidence="3" id="KW-1185">Reference proteome</keyword>
<reference evidence="3" key="1">
    <citation type="journal article" date="2019" name="Int. J. Syst. Evol. Microbiol.">
        <title>The Global Catalogue of Microorganisms (GCM) 10K type strain sequencing project: providing services to taxonomists for standard genome sequencing and annotation.</title>
        <authorList>
            <consortium name="The Broad Institute Genomics Platform"/>
            <consortium name="The Broad Institute Genome Sequencing Center for Infectious Disease"/>
            <person name="Wu L."/>
            <person name="Ma J."/>
        </authorList>
    </citation>
    <scope>NUCLEOTIDE SEQUENCE [LARGE SCALE GENOMIC DNA]</scope>
    <source>
        <strain evidence="3">JCM 17983</strain>
    </source>
</reference>
<feature type="region of interest" description="Disordered" evidence="1">
    <location>
        <begin position="93"/>
        <end position="122"/>
    </location>
</feature>
<feature type="compositionally biased region" description="Low complexity" evidence="1">
    <location>
        <begin position="94"/>
        <end position="109"/>
    </location>
</feature>
<sequence length="122" mass="12042">MTLVPVFCTENDTLPAGAWVTETSQAVSDARTCTGPPPAAPPGGGAVLVHADSALRATTASAAVVAARDLRDIVLLRARIAALVERVGVVGGQAPRSAGAGDAAGAGVARRGRTKSVSTIAT</sequence>
<dbReference type="Proteomes" id="UP001500457">
    <property type="component" value="Unassembled WGS sequence"/>
</dbReference>
<organism evidence="2 3">
    <name type="scientific">Actinomycetospora straminea</name>
    <dbReference type="NCBI Taxonomy" id="663607"/>
    <lineage>
        <taxon>Bacteria</taxon>
        <taxon>Bacillati</taxon>
        <taxon>Actinomycetota</taxon>
        <taxon>Actinomycetes</taxon>
        <taxon>Pseudonocardiales</taxon>
        <taxon>Pseudonocardiaceae</taxon>
        <taxon>Actinomycetospora</taxon>
    </lineage>
</organism>
<evidence type="ECO:0000313" key="3">
    <source>
        <dbReference type="Proteomes" id="UP001500457"/>
    </source>
</evidence>
<evidence type="ECO:0000313" key="2">
    <source>
        <dbReference type="EMBL" id="GAA4863741.1"/>
    </source>
</evidence>
<dbReference type="EMBL" id="BAABHQ010000002">
    <property type="protein sequence ID" value="GAA4863741.1"/>
    <property type="molecule type" value="Genomic_DNA"/>
</dbReference>
<protein>
    <submittedName>
        <fullName evidence="2">Uncharacterized protein</fullName>
    </submittedName>
</protein>
<comment type="caution">
    <text evidence="2">The sequence shown here is derived from an EMBL/GenBank/DDBJ whole genome shotgun (WGS) entry which is preliminary data.</text>
</comment>
<accession>A0ABP9DYT8</accession>
<gene>
    <name evidence="2" type="ORF">GCM10023203_09330</name>
</gene>